<sequence>MSGSLTGITTHTRKVQSLYKRALRMLENWYDRREVYRYHAVLMRQRFDQNRNIKDTRSAKELVAKGESELFENSHWHPRKFPESPGGVAYGREVQPPDWVLDHWDPLEKAQYPEYFARREQRKKEFVKMWEDKYGKSSTFTPH</sequence>
<dbReference type="AlphaFoldDB" id="A0A9P0DBY4"/>
<keyword evidence="6" id="KW-0813">Transport</keyword>
<comment type="subcellular location">
    <subcellularLocation>
        <location evidence="2">Mitochondrion inner membrane</location>
        <topology evidence="2">Peripheral membrane protein</topology>
        <orientation evidence="2">Matrix side</orientation>
    </subcellularLocation>
</comment>
<evidence type="ECO:0000313" key="18">
    <source>
        <dbReference type="Proteomes" id="UP001153636"/>
    </source>
</evidence>
<evidence type="ECO:0000256" key="11">
    <source>
        <dbReference type="ARBA" id="ARBA00022990"/>
    </source>
</evidence>
<keyword evidence="18" id="KW-1185">Reference proteome</keyword>
<protein>
    <recommendedName>
        <fullName evidence="5">NADH dehydrogenase [ubiquinone] 1 beta subcomplex subunit 9</fullName>
    </recommendedName>
    <alternativeName>
        <fullName evidence="14">Complex I-B22</fullName>
    </alternativeName>
    <alternativeName>
        <fullName evidence="15">NADH-ubiquinone oxidoreductase B22 subunit</fullName>
    </alternativeName>
</protein>
<dbReference type="Proteomes" id="UP001153636">
    <property type="component" value="Chromosome 7"/>
</dbReference>
<comment type="similarity">
    <text evidence="3">Belongs to the complex I LYR family.</text>
</comment>
<keyword evidence="12" id="KW-0496">Mitochondrion</keyword>
<keyword evidence="13" id="KW-0472">Membrane</keyword>
<keyword evidence="8" id="KW-0679">Respiratory chain</keyword>
<keyword evidence="10" id="KW-0249">Electron transport</keyword>
<keyword evidence="11" id="KW-0007">Acetylation</keyword>
<dbReference type="PANTHER" id="PTHR12868:SF0">
    <property type="entry name" value="NADH DEHYDROGENASE [UBIQUINONE] 1 BETA SUBCOMPLEX SUBUNIT 9"/>
    <property type="match status" value="1"/>
</dbReference>
<dbReference type="EMBL" id="OV651819">
    <property type="protein sequence ID" value="CAH1113592.1"/>
    <property type="molecule type" value="Genomic_DNA"/>
</dbReference>
<reference evidence="17" key="1">
    <citation type="submission" date="2022-01" db="EMBL/GenBank/DDBJ databases">
        <authorList>
            <person name="King R."/>
        </authorList>
    </citation>
    <scope>NUCLEOTIDE SEQUENCE</scope>
</reference>
<evidence type="ECO:0000256" key="2">
    <source>
        <dbReference type="ARBA" id="ARBA00004443"/>
    </source>
</evidence>
<accession>A0A9P0DBY4</accession>
<keyword evidence="7" id="KW-0597">Phosphoprotein</keyword>
<keyword evidence="9" id="KW-0999">Mitochondrion inner membrane</keyword>
<comment type="subunit">
    <text evidence="4">Mammalian complex I is composed of 45 different subunits.</text>
</comment>
<evidence type="ECO:0000256" key="12">
    <source>
        <dbReference type="ARBA" id="ARBA00023128"/>
    </source>
</evidence>
<comment type="function">
    <text evidence="1">Accessory subunit of the mitochondrial membrane respiratory chain NADH dehydrogenase (Complex I), that is believed to be not involved in catalysis. Complex I functions in the transfer of electrons from NADH to the respiratory chain. The immediate electron acceptor for the enzyme is believed to be ubiquinone.</text>
</comment>
<evidence type="ECO:0000256" key="7">
    <source>
        <dbReference type="ARBA" id="ARBA00022553"/>
    </source>
</evidence>
<feature type="domain" description="Complex 1 LYR protein" evidence="16">
    <location>
        <begin position="13"/>
        <end position="70"/>
    </location>
</feature>
<evidence type="ECO:0000256" key="13">
    <source>
        <dbReference type="ARBA" id="ARBA00023136"/>
    </source>
</evidence>
<evidence type="ECO:0000259" key="16">
    <source>
        <dbReference type="Pfam" id="PF05347"/>
    </source>
</evidence>
<evidence type="ECO:0000256" key="14">
    <source>
        <dbReference type="ARBA" id="ARBA00030192"/>
    </source>
</evidence>
<evidence type="ECO:0000313" key="17">
    <source>
        <dbReference type="EMBL" id="CAH1113592.1"/>
    </source>
</evidence>
<dbReference type="InterPro" id="IPR045292">
    <property type="entry name" value="Complex1_LYR_NDUFB9_LYRM3"/>
</dbReference>
<evidence type="ECO:0000256" key="10">
    <source>
        <dbReference type="ARBA" id="ARBA00022982"/>
    </source>
</evidence>
<evidence type="ECO:0000256" key="1">
    <source>
        <dbReference type="ARBA" id="ARBA00002920"/>
    </source>
</evidence>
<evidence type="ECO:0000256" key="8">
    <source>
        <dbReference type="ARBA" id="ARBA00022660"/>
    </source>
</evidence>
<organism evidence="17 18">
    <name type="scientific">Psylliodes chrysocephalus</name>
    <dbReference type="NCBI Taxonomy" id="3402493"/>
    <lineage>
        <taxon>Eukaryota</taxon>
        <taxon>Metazoa</taxon>
        <taxon>Ecdysozoa</taxon>
        <taxon>Arthropoda</taxon>
        <taxon>Hexapoda</taxon>
        <taxon>Insecta</taxon>
        <taxon>Pterygota</taxon>
        <taxon>Neoptera</taxon>
        <taxon>Endopterygota</taxon>
        <taxon>Coleoptera</taxon>
        <taxon>Polyphaga</taxon>
        <taxon>Cucujiformia</taxon>
        <taxon>Chrysomeloidea</taxon>
        <taxon>Chrysomelidae</taxon>
        <taxon>Galerucinae</taxon>
        <taxon>Alticini</taxon>
        <taxon>Psylliodes</taxon>
    </lineage>
</organism>
<dbReference type="OrthoDB" id="13598at2759"/>
<evidence type="ECO:0000256" key="5">
    <source>
        <dbReference type="ARBA" id="ARBA00018684"/>
    </source>
</evidence>
<evidence type="ECO:0000256" key="4">
    <source>
        <dbReference type="ARBA" id="ARBA00011790"/>
    </source>
</evidence>
<dbReference type="PANTHER" id="PTHR12868">
    <property type="entry name" value="NADH-UBIQUINONE OXIDOREDUCTASE B22 SUBUNIT"/>
    <property type="match status" value="1"/>
</dbReference>
<dbReference type="Pfam" id="PF05347">
    <property type="entry name" value="Complex1_LYR"/>
    <property type="match status" value="1"/>
</dbReference>
<evidence type="ECO:0000256" key="6">
    <source>
        <dbReference type="ARBA" id="ARBA00022448"/>
    </source>
</evidence>
<dbReference type="CDD" id="cd20263">
    <property type="entry name" value="Complex1_LYR_NDUFB9_LYRM3"/>
    <property type="match status" value="1"/>
</dbReference>
<dbReference type="InterPro" id="IPR008011">
    <property type="entry name" value="Complex1_LYR_dom"/>
</dbReference>
<dbReference type="InterPro" id="IPR033034">
    <property type="entry name" value="NDUFB9"/>
</dbReference>
<evidence type="ECO:0000256" key="15">
    <source>
        <dbReference type="ARBA" id="ARBA00032528"/>
    </source>
</evidence>
<gene>
    <name evidence="17" type="ORF">PSYICH_LOCUS13901</name>
</gene>
<evidence type="ECO:0000256" key="9">
    <source>
        <dbReference type="ARBA" id="ARBA00022792"/>
    </source>
</evidence>
<dbReference type="GO" id="GO:0006120">
    <property type="term" value="P:mitochondrial electron transport, NADH to ubiquinone"/>
    <property type="evidence" value="ECO:0007669"/>
    <property type="project" value="InterPro"/>
</dbReference>
<evidence type="ECO:0000256" key="3">
    <source>
        <dbReference type="ARBA" id="ARBA00009508"/>
    </source>
</evidence>
<dbReference type="GO" id="GO:0005743">
    <property type="term" value="C:mitochondrial inner membrane"/>
    <property type="evidence" value="ECO:0007669"/>
    <property type="project" value="UniProtKB-SubCell"/>
</dbReference>
<name>A0A9P0DBY4_9CUCU</name>
<proteinExistence type="inferred from homology"/>